<evidence type="ECO:0000256" key="12">
    <source>
        <dbReference type="PROSITE-ProRule" id="PRU00555"/>
    </source>
</evidence>
<evidence type="ECO:0000313" key="17">
    <source>
        <dbReference type="Proteomes" id="UP000525089"/>
    </source>
</evidence>
<dbReference type="Gene3D" id="3.40.1090.10">
    <property type="entry name" value="Cytosolic phospholipase A2 catalytic domain"/>
    <property type="match status" value="1"/>
</dbReference>
<dbReference type="Proteomes" id="UP000525089">
    <property type="component" value="Unassembled WGS sequence"/>
</dbReference>
<dbReference type="GO" id="GO:0047498">
    <property type="term" value="F:calcium-dependent phospholipase A2 activity"/>
    <property type="evidence" value="ECO:0007669"/>
    <property type="project" value="TreeGrafter"/>
</dbReference>
<sequence>QTDCYVKLWLPTASCQEARTRTVRNCRNPVWNETFHFVIQSEVKNILEITVCDEDTFTPDDQLMTVRFDVAKIQPGEKIHLNFELNTENQEELEVEFLLENIPGVSEKIITNGVLVSREVSCLEVHVNETKMKNSYTGRDFTFTMKGSYEETQDVSIGSHSRRGRSETTRFHYIKHSQPRLLMTLPKEHVFCCVCFACGCSGHNFGQKSLQKGRKTVSVISSTFLHLSRRTFICKNLDLRLGFDLCAEEQDFICKRKKVVAAALKNVLHLDEDLQEDEVPVVAVVTTAGGVRSMTAMFGSLLALQELGVLDCVSYISGLSATTWTMSKLYEDANWSQRDLREPINDIRKHVIKSKLHCFSLDHMKYYENELCKRKQEGHKLSFTDLWGLFINCMLHHQESTQKLSDQQLAVNRGQNPLPVYLSLNVKDNFSTLDFKEWVEFTPYEVGLLKYGAFVRSEDFGSEFFMGHQMKKIPESHICFLEGTWSNIFSQNFMDAVYLSGHSEDFWHRWTRDTEHNIEECPALPKKPHEQTTCLSIPKGYPSNTLREIMTGRPVVSTYHNFLKGLQLHKKYLENENFCRWKDTVLDSSPNQLNEMGDYLKLIDTAFFINTSCPPILRPERKVDVILHLNYSGGSQTLPLDLFSEYCLEHGIPFPSTELNQEDREHLKECYVFEDSLEAPILAFFPLVCDTFQKYKAPNVERSPTEMEQGRVDVSNCTAPYGTGLLTYSEENFNKLLNLCCYNILNNKHLILQALQTAVERKK</sequence>
<evidence type="ECO:0000256" key="1">
    <source>
        <dbReference type="ARBA" id="ARBA00001913"/>
    </source>
</evidence>
<evidence type="ECO:0000256" key="5">
    <source>
        <dbReference type="ARBA" id="ARBA00022490"/>
    </source>
</evidence>
<keyword evidence="6 13" id="KW-0479">Metal-binding</keyword>
<dbReference type="SUPFAM" id="SSF49562">
    <property type="entry name" value="C2 domain (Calcium/lipid-binding domain, CaLB)"/>
    <property type="match status" value="1"/>
</dbReference>
<comment type="caution">
    <text evidence="16">The sequence shown here is derived from an EMBL/GenBank/DDBJ whole genome shotgun (WGS) entry which is preliminary data.</text>
</comment>
<dbReference type="SMART" id="SM00022">
    <property type="entry name" value="PLAc"/>
    <property type="match status" value="1"/>
</dbReference>
<comment type="catalytic activity">
    <reaction evidence="13">
        <text>a 1,2-diacyl-sn-glycero-3-phosphocholine + H2O = a 1-acyl-sn-glycero-3-phosphocholine + a fatty acid + H(+)</text>
        <dbReference type="Rhea" id="RHEA:15801"/>
        <dbReference type="ChEBI" id="CHEBI:15377"/>
        <dbReference type="ChEBI" id="CHEBI:15378"/>
        <dbReference type="ChEBI" id="CHEBI:28868"/>
        <dbReference type="ChEBI" id="CHEBI:57643"/>
        <dbReference type="ChEBI" id="CHEBI:58168"/>
        <dbReference type="EC" id="3.1.1.4"/>
    </reaction>
</comment>
<evidence type="ECO:0000256" key="7">
    <source>
        <dbReference type="ARBA" id="ARBA00022801"/>
    </source>
</evidence>
<dbReference type="GO" id="GO:0005544">
    <property type="term" value="F:calcium-dependent phospholipid binding"/>
    <property type="evidence" value="ECO:0007669"/>
    <property type="project" value="TreeGrafter"/>
</dbReference>
<keyword evidence="11" id="KW-0472">Membrane</keyword>
<evidence type="ECO:0000259" key="15">
    <source>
        <dbReference type="PROSITE" id="PS51210"/>
    </source>
</evidence>
<dbReference type="FunFam" id="3.40.1090.10:FF:000002">
    <property type="entry name" value="Phospholipase A2"/>
    <property type="match status" value="1"/>
</dbReference>
<name>A0A7K5CRM6_9TYRA</name>
<dbReference type="PANTHER" id="PTHR10728">
    <property type="entry name" value="CYTOSOLIC PHOSPHOLIPASE A2"/>
    <property type="match status" value="1"/>
</dbReference>
<dbReference type="SUPFAM" id="SSF52151">
    <property type="entry name" value="FabD/lysophospholipase-like"/>
    <property type="match status" value="1"/>
</dbReference>
<evidence type="ECO:0000256" key="9">
    <source>
        <dbReference type="ARBA" id="ARBA00022963"/>
    </source>
</evidence>
<comment type="cofactor">
    <cofactor evidence="1">
        <name>Ca(2+)</name>
        <dbReference type="ChEBI" id="CHEBI:29108"/>
    </cofactor>
</comment>
<organism evidence="16 17">
    <name type="scientific">Pachyramphus minor</name>
    <dbReference type="NCBI Taxonomy" id="369605"/>
    <lineage>
        <taxon>Eukaryota</taxon>
        <taxon>Metazoa</taxon>
        <taxon>Chordata</taxon>
        <taxon>Craniata</taxon>
        <taxon>Vertebrata</taxon>
        <taxon>Euteleostomi</taxon>
        <taxon>Archelosauria</taxon>
        <taxon>Archosauria</taxon>
        <taxon>Dinosauria</taxon>
        <taxon>Saurischia</taxon>
        <taxon>Theropoda</taxon>
        <taxon>Coelurosauria</taxon>
        <taxon>Aves</taxon>
        <taxon>Neognathae</taxon>
        <taxon>Neoaves</taxon>
        <taxon>Telluraves</taxon>
        <taxon>Australaves</taxon>
        <taxon>Passeriformes</taxon>
        <taxon>Tyrannidae</taxon>
        <taxon>Pachyramphus</taxon>
    </lineage>
</organism>
<evidence type="ECO:0000313" key="16">
    <source>
        <dbReference type="EMBL" id="NWS10443.1"/>
    </source>
</evidence>
<dbReference type="Pfam" id="PF01735">
    <property type="entry name" value="PLA2_B"/>
    <property type="match status" value="1"/>
</dbReference>
<dbReference type="Gene3D" id="2.60.40.150">
    <property type="entry name" value="C2 domain"/>
    <property type="match status" value="1"/>
</dbReference>
<feature type="domain" description="PLA2c" evidence="15">
    <location>
        <begin position="233"/>
        <end position="763"/>
    </location>
</feature>
<evidence type="ECO:0000256" key="11">
    <source>
        <dbReference type="ARBA" id="ARBA00023136"/>
    </source>
</evidence>
<dbReference type="FunFam" id="2.60.40.150:FF:000030">
    <property type="entry name" value="Phospholipase A2"/>
    <property type="match status" value="1"/>
</dbReference>
<keyword evidence="5 13" id="KW-0963">Cytoplasm</keyword>
<dbReference type="InterPro" id="IPR002642">
    <property type="entry name" value="LysoPLipase_cat_dom"/>
</dbReference>
<dbReference type="Pfam" id="PF18695">
    <property type="entry name" value="cPLA2_C2"/>
    <property type="match status" value="1"/>
</dbReference>
<keyword evidence="8 13" id="KW-0106">Calcium</keyword>
<evidence type="ECO:0000256" key="10">
    <source>
        <dbReference type="ARBA" id="ARBA00023098"/>
    </source>
</evidence>
<dbReference type="SMART" id="SM00239">
    <property type="entry name" value="C2"/>
    <property type="match status" value="1"/>
</dbReference>
<dbReference type="EMBL" id="VYXB01000607">
    <property type="protein sequence ID" value="NWS10443.1"/>
    <property type="molecule type" value="Genomic_DNA"/>
</dbReference>
<dbReference type="EC" id="3.1.1.4" evidence="4 13"/>
<evidence type="ECO:0000256" key="4">
    <source>
        <dbReference type="ARBA" id="ARBA00013278"/>
    </source>
</evidence>
<evidence type="ECO:0000256" key="6">
    <source>
        <dbReference type="ARBA" id="ARBA00022723"/>
    </source>
</evidence>
<evidence type="ECO:0000259" key="14">
    <source>
        <dbReference type="PROSITE" id="PS50004"/>
    </source>
</evidence>
<dbReference type="GO" id="GO:0005509">
    <property type="term" value="F:calcium ion binding"/>
    <property type="evidence" value="ECO:0007669"/>
    <property type="project" value="TreeGrafter"/>
</dbReference>
<dbReference type="GO" id="GO:0046475">
    <property type="term" value="P:glycerophospholipid catabolic process"/>
    <property type="evidence" value="ECO:0007669"/>
    <property type="project" value="TreeGrafter"/>
</dbReference>
<dbReference type="PROSITE" id="PS51210">
    <property type="entry name" value="PLA2C"/>
    <property type="match status" value="1"/>
</dbReference>
<feature type="domain" description="C2" evidence="14">
    <location>
        <begin position="1"/>
        <end position="83"/>
    </location>
</feature>
<proteinExistence type="predicted"/>
<dbReference type="PANTHER" id="PTHR10728:SF67">
    <property type="entry name" value="PHOSPHOLIPASE A2"/>
    <property type="match status" value="1"/>
</dbReference>
<dbReference type="GO" id="GO:0005829">
    <property type="term" value="C:cytosol"/>
    <property type="evidence" value="ECO:0007669"/>
    <property type="project" value="UniProtKB-SubCell"/>
</dbReference>
<protein>
    <recommendedName>
        <fullName evidence="4 13">Phospholipase A2</fullName>
        <ecNumber evidence="4 13">3.1.1.4</ecNumber>
    </recommendedName>
</protein>
<comment type="domain">
    <text evidence="13">The N-terminal C2 domain associates with lipid membranes upon calcium binding.</text>
</comment>
<dbReference type="InterPro" id="IPR035892">
    <property type="entry name" value="C2_domain_sf"/>
</dbReference>
<feature type="non-terminal residue" evidence="16">
    <location>
        <position position="1"/>
    </location>
</feature>
<keyword evidence="7 12" id="KW-0378">Hydrolase</keyword>
<evidence type="ECO:0000256" key="2">
    <source>
        <dbReference type="ARBA" id="ARBA00004170"/>
    </source>
</evidence>
<reference evidence="16 17" key="1">
    <citation type="submission" date="2019-09" db="EMBL/GenBank/DDBJ databases">
        <title>Bird 10,000 Genomes (B10K) Project - Family phase.</title>
        <authorList>
            <person name="Zhang G."/>
        </authorList>
    </citation>
    <scope>NUCLEOTIDE SEQUENCE [LARGE SCALE GENOMIC DNA]</scope>
    <source>
        <strain evidence="16">B10K-DU-001-72</strain>
        <tissue evidence="16">Muscle</tissue>
    </source>
</reference>
<evidence type="ECO:0000256" key="13">
    <source>
        <dbReference type="RuleBase" id="RU362102"/>
    </source>
</evidence>
<dbReference type="InterPro" id="IPR016035">
    <property type="entry name" value="Acyl_Trfase/lysoPLipase"/>
</dbReference>
<gene>
    <name evidence="16" type="primary">Pla2g4e_3</name>
    <name evidence="16" type="ORF">PACMIN_R11964</name>
</gene>
<dbReference type="Pfam" id="PF00168">
    <property type="entry name" value="C2"/>
    <property type="match status" value="1"/>
</dbReference>
<evidence type="ECO:0000256" key="8">
    <source>
        <dbReference type="ARBA" id="ARBA00022837"/>
    </source>
</evidence>
<feature type="non-terminal residue" evidence="16">
    <location>
        <position position="763"/>
    </location>
</feature>
<comment type="subcellular location">
    <subcellularLocation>
        <location evidence="3">Cytoplasm</location>
        <location evidence="3">Cytosol</location>
    </subcellularLocation>
    <subcellularLocation>
        <location evidence="2">Membrane</location>
        <topology evidence="2">Peripheral membrane protein</topology>
    </subcellularLocation>
</comment>
<dbReference type="AlphaFoldDB" id="A0A7K5CRM6"/>
<keyword evidence="17" id="KW-1185">Reference proteome</keyword>
<dbReference type="GO" id="GO:0016020">
    <property type="term" value="C:membrane"/>
    <property type="evidence" value="ECO:0007669"/>
    <property type="project" value="UniProtKB-SubCell"/>
</dbReference>
<dbReference type="CDD" id="cd07201">
    <property type="entry name" value="cPLA2_Grp-IVB-IVD-IVE-IVF"/>
    <property type="match status" value="1"/>
</dbReference>
<dbReference type="PROSITE" id="PS50004">
    <property type="entry name" value="C2"/>
    <property type="match status" value="1"/>
</dbReference>
<dbReference type="InterPro" id="IPR040723">
    <property type="entry name" value="cPLA2_C2"/>
</dbReference>
<accession>A0A7K5CRM6</accession>
<evidence type="ECO:0000256" key="3">
    <source>
        <dbReference type="ARBA" id="ARBA00004514"/>
    </source>
</evidence>
<dbReference type="InterPro" id="IPR000008">
    <property type="entry name" value="C2_dom"/>
</dbReference>
<keyword evidence="10 12" id="KW-0443">Lipid metabolism</keyword>
<keyword evidence="9 12" id="KW-0442">Lipid degradation</keyword>